<dbReference type="PANTHER" id="PTHR30469:SF33">
    <property type="entry name" value="SLR1207 PROTEIN"/>
    <property type="match status" value="1"/>
</dbReference>
<comment type="caution">
    <text evidence="7">The sequence shown here is derived from an EMBL/GenBank/DDBJ whole genome shotgun (WGS) entry which is preliminary data.</text>
</comment>
<feature type="domain" description="CzcB-like C-terminal circularly permuted SH3-like" evidence="5">
    <location>
        <begin position="365"/>
        <end position="404"/>
    </location>
</feature>
<feature type="transmembrane region" description="Helical" evidence="2">
    <location>
        <begin position="6"/>
        <end position="23"/>
    </location>
</feature>
<evidence type="ECO:0000259" key="5">
    <source>
        <dbReference type="Pfam" id="PF25975"/>
    </source>
</evidence>
<evidence type="ECO:0000256" key="1">
    <source>
        <dbReference type="ARBA" id="ARBA00009477"/>
    </source>
</evidence>
<keyword evidence="2" id="KW-0472">Membrane</keyword>
<evidence type="ECO:0000259" key="4">
    <source>
        <dbReference type="Pfam" id="PF25917"/>
    </source>
</evidence>
<dbReference type="RefSeq" id="WP_310279220.1">
    <property type="nucleotide sequence ID" value="NZ_JAVDWQ010000003.1"/>
</dbReference>
<dbReference type="Gene3D" id="2.40.50.100">
    <property type="match status" value="1"/>
</dbReference>
<dbReference type="InterPro" id="IPR058649">
    <property type="entry name" value="CzcB_C"/>
</dbReference>
<evidence type="ECO:0000313" key="7">
    <source>
        <dbReference type="EMBL" id="MDR7209190.1"/>
    </source>
</evidence>
<keyword evidence="2" id="KW-1133">Transmembrane helix</keyword>
<feature type="domain" description="Multidrug resistance protein MdtA-like barrel-sandwich hybrid" evidence="4">
    <location>
        <begin position="64"/>
        <end position="212"/>
    </location>
</feature>
<dbReference type="InterPro" id="IPR058982">
    <property type="entry name" value="Beta-barrel_AprE"/>
</dbReference>
<dbReference type="PANTHER" id="PTHR30469">
    <property type="entry name" value="MULTIDRUG RESISTANCE PROTEIN MDTA"/>
    <property type="match status" value="1"/>
</dbReference>
<feature type="domain" description="AprE-like beta-barrel" evidence="6">
    <location>
        <begin position="228"/>
        <end position="319"/>
    </location>
</feature>
<reference evidence="7 8" key="1">
    <citation type="submission" date="2023-07" db="EMBL/GenBank/DDBJ databases">
        <title>Sorghum-associated microbial communities from plants grown in Nebraska, USA.</title>
        <authorList>
            <person name="Schachtman D."/>
        </authorList>
    </citation>
    <scope>NUCLEOTIDE SEQUENCE [LARGE SCALE GENOMIC DNA]</scope>
    <source>
        <strain evidence="7 8">4129</strain>
    </source>
</reference>
<dbReference type="SUPFAM" id="SSF111369">
    <property type="entry name" value="HlyD-like secretion proteins"/>
    <property type="match status" value="1"/>
</dbReference>
<dbReference type="InterPro" id="IPR058624">
    <property type="entry name" value="MdtA-like_HH"/>
</dbReference>
<accession>A0ABU1Y4P9</accession>
<proteinExistence type="inferred from homology"/>
<evidence type="ECO:0000313" key="8">
    <source>
        <dbReference type="Proteomes" id="UP001269081"/>
    </source>
</evidence>
<feature type="domain" description="Multidrug resistance protein MdtA-like alpha-helical hairpin" evidence="3">
    <location>
        <begin position="112"/>
        <end position="183"/>
    </location>
</feature>
<dbReference type="InterPro" id="IPR058625">
    <property type="entry name" value="MdtA-like_BSH"/>
</dbReference>
<dbReference type="Pfam" id="PF26002">
    <property type="entry name" value="Beta-barrel_AprE"/>
    <property type="match status" value="1"/>
</dbReference>
<dbReference type="NCBIfam" id="TIGR01730">
    <property type="entry name" value="RND_mfp"/>
    <property type="match status" value="1"/>
</dbReference>
<keyword evidence="8" id="KW-1185">Reference proteome</keyword>
<keyword evidence="2" id="KW-0812">Transmembrane</keyword>
<organism evidence="7 8">
    <name type="scientific">Flavobacterium piscis</name>
    <dbReference type="NCBI Taxonomy" id="1114874"/>
    <lineage>
        <taxon>Bacteria</taxon>
        <taxon>Pseudomonadati</taxon>
        <taxon>Bacteroidota</taxon>
        <taxon>Flavobacteriia</taxon>
        <taxon>Flavobacteriales</taxon>
        <taxon>Flavobacteriaceae</taxon>
        <taxon>Flavobacterium</taxon>
    </lineage>
</organism>
<dbReference type="EMBL" id="JAVDWQ010000003">
    <property type="protein sequence ID" value="MDR7209190.1"/>
    <property type="molecule type" value="Genomic_DNA"/>
</dbReference>
<name>A0ABU1Y4P9_9FLAO</name>
<gene>
    <name evidence="7" type="ORF">J2W48_001123</name>
</gene>
<dbReference type="Gene3D" id="1.10.287.470">
    <property type="entry name" value="Helix hairpin bin"/>
    <property type="match status" value="1"/>
</dbReference>
<dbReference type="Gene3D" id="2.40.420.20">
    <property type="match status" value="1"/>
</dbReference>
<comment type="similarity">
    <text evidence="1">Belongs to the membrane fusion protein (MFP) (TC 8.A.1) family.</text>
</comment>
<dbReference type="Pfam" id="PF25917">
    <property type="entry name" value="BSH_RND"/>
    <property type="match status" value="1"/>
</dbReference>
<dbReference type="InterPro" id="IPR006143">
    <property type="entry name" value="RND_pump_MFP"/>
</dbReference>
<evidence type="ECO:0000256" key="2">
    <source>
        <dbReference type="SAM" id="Phobius"/>
    </source>
</evidence>
<dbReference type="Pfam" id="PF25975">
    <property type="entry name" value="CzcB_C"/>
    <property type="match status" value="1"/>
</dbReference>
<dbReference type="Pfam" id="PF25876">
    <property type="entry name" value="HH_MFP_RND"/>
    <property type="match status" value="1"/>
</dbReference>
<sequence>MSKKTIYFLVGGAIVIITALIGLSKSGVIGNKDEGKEVEISKVTASTIIETVSATGKIQPEIEVKISPEVSGEITLLNVKEGQVVKKGDLLVKINPDLYTSSYNRSVSNLSGTKAGLSQSEASFKEAKANYDRNKTLYDKGVISKSDWDKAIASFEVAKATKQNAYYTVQSAVATVNEAKDNLGRTTIYAPADGTISVLNVELGERVLGTQQMAGTELLRVANLNNMEVEVDVNENDIVKIKIGDEANVEVDAYLKKKFKGIVTSISNSASSTLTSDQVTNFKVKVRILKESYQDLLEGKPTAYSPFRPGMTATVDIITNIKPNVLAVPISAVVVKSDTTAVKEFKVDDPAADKKDTPKNDKKFECVFVKVGDKAKIRIIKTGIQDDTNIEVMSGLQPGDVVITGPYTTVSKELNSGDKVKLKKADTTKK</sequence>
<protein>
    <submittedName>
        <fullName evidence="7">HlyD family secretion protein</fullName>
    </submittedName>
</protein>
<evidence type="ECO:0000259" key="6">
    <source>
        <dbReference type="Pfam" id="PF26002"/>
    </source>
</evidence>
<evidence type="ECO:0000259" key="3">
    <source>
        <dbReference type="Pfam" id="PF25876"/>
    </source>
</evidence>
<dbReference type="Gene3D" id="2.40.30.170">
    <property type="match status" value="1"/>
</dbReference>
<dbReference type="Proteomes" id="UP001269081">
    <property type="component" value="Unassembled WGS sequence"/>
</dbReference>